<dbReference type="Proteomes" id="UP001501867">
    <property type="component" value="Unassembled WGS sequence"/>
</dbReference>
<proteinExistence type="predicted"/>
<dbReference type="InterPro" id="IPR014710">
    <property type="entry name" value="RmlC-like_jellyroll"/>
</dbReference>
<organism evidence="1 2">
    <name type="scientific">Streptomyces polychromogenes</name>
    <dbReference type="NCBI Taxonomy" id="67342"/>
    <lineage>
        <taxon>Bacteria</taxon>
        <taxon>Bacillati</taxon>
        <taxon>Actinomycetota</taxon>
        <taxon>Actinomycetes</taxon>
        <taxon>Kitasatosporales</taxon>
        <taxon>Streptomycetaceae</taxon>
        <taxon>Streptomyces</taxon>
    </lineage>
</organism>
<dbReference type="Gene3D" id="2.60.120.10">
    <property type="entry name" value="Jelly Rolls"/>
    <property type="match status" value="1"/>
</dbReference>
<evidence type="ECO:0008006" key="3">
    <source>
        <dbReference type="Google" id="ProtNLM"/>
    </source>
</evidence>
<comment type="caution">
    <text evidence="1">The sequence shown here is derived from an EMBL/GenBank/DDBJ whole genome shotgun (WGS) entry which is preliminary data.</text>
</comment>
<evidence type="ECO:0000313" key="1">
    <source>
        <dbReference type="EMBL" id="GAA0291359.1"/>
    </source>
</evidence>
<accession>A0ABN0VDY5</accession>
<dbReference type="RefSeq" id="WP_344158876.1">
    <property type="nucleotide sequence ID" value="NZ_BAAABV010000015.1"/>
</dbReference>
<evidence type="ECO:0000313" key="2">
    <source>
        <dbReference type="Proteomes" id="UP001501867"/>
    </source>
</evidence>
<sequence>MTHAELPGDGPLTVPGDFVLLPLVLPHTCVVGSEEPLRCRPVTTPSGFEDFARDVGAPARERRLPAPGRLEPAALGHAAARHHIEILGPLPHPHTDA</sequence>
<gene>
    <name evidence="1" type="ORF">GCM10010302_32420</name>
</gene>
<dbReference type="EMBL" id="BAAABV010000015">
    <property type="protein sequence ID" value="GAA0291359.1"/>
    <property type="molecule type" value="Genomic_DNA"/>
</dbReference>
<keyword evidence="2" id="KW-1185">Reference proteome</keyword>
<protein>
    <recommendedName>
        <fullName evidence="3">AraC family transcriptional regulator</fullName>
    </recommendedName>
</protein>
<reference evidence="1 2" key="1">
    <citation type="journal article" date="2019" name="Int. J. Syst. Evol. Microbiol.">
        <title>The Global Catalogue of Microorganisms (GCM) 10K type strain sequencing project: providing services to taxonomists for standard genome sequencing and annotation.</title>
        <authorList>
            <consortium name="The Broad Institute Genomics Platform"/>
            <consortium name="The Broad Institute Genome Sequencing Center for Infectious Disease"/>
            <person name="Wu L."/>
            <person name="Ma J."/>
        </authorList>
    </citation>
    <scope>NUCLEOTIDE SEQUENCE [LARGE SCALE GENOMIC DNA]</scope>
    <source>
        <strain evidence="1 2">JCM 4505</strain>
    </source>
</reference>
<name>A0ABN0VDY5_9ACTN</name>